<evidence type="ECO:0000313" key="2">
    <source>
        <dbReference type="EMBL" id="KVG78744.1"/>
    </source>
</evidence>
<feature type="domain" description="Ycf2 N-terminal" evidence="1">
    <location>
        <begin position="39"/>
        <end position="112"/>
    </location>
</feature>
<reference evidence="2 3" key="1">
    <citation type="journal article" date="2016" name="Sci. Rep.">
        <title>The genome sequence of the outbreeding globe artichoke constructed de novo incorporating a phase-aware low-pass sequencing strategy of F1 progeny.</title>
        <authorList>
            <person name="Scaglione D."/>
            <person name="Reyes-Chin-Wo S."/>
            <person name="Acquadro A."/>
            <person name="Froenicke L."/>
            <person name="Portis E."/>
            <person name="Beitel C."/>
            <person name="Tirone M."/>
            <person name="Mauro R."/>
            <person name="Lo Monaco A."/>
            <person name="Mauromicale G."/>
            <person name="Faccioli P."/>
            <person name="Cattivelli L."/>
            <person name="Rieseberg L."/>
            <person name="Michelmore R."/>
            <person name="Lanteri S."/>
        </authorList>
    </citation>
    <scope>NUCLEOTIDE SEQUENCE [LARGE SCALE GENOMIC DNA]</scope>
    <source>
        <strain evidence="2">2C</strain>
    </source>
</reference>
<dbReference type="Proteomes" id="UP000243975">
    <property type="component" value="Unassembled WGS sequence"/>
</dbReference>
<proteinExistence type="predicted"/>
<dbReference type="Gramene" id="KVG78744">
    <property type="protein sequence ID" value="KVG78744"/>
    <property type="gene ID" value="Ccrd_026199"/>
</dbReference>
<evidence type="ECO:0000259" key="1">
    <source>
        <dbReference type="Pfam" id="PF05695"/>
    </source>
</evidence>
<organism evidence="2 3">
    <name type="scientific">Cynara cardunculus var. scolymus</name>
    <name type="common">Globe artichoke</name>
    <name type="synonym">Cynara scolymus</name>
    <dbReference type="NCBI Taxonomy" id="59895"/>
    <lineage>
        <taxon>Eukaryota</taxon>
        <taxon>Viridiplantae</taxon>
        <taxon>Streptophyta</taxon>
        <taxon>Embryophyta</taxon>
        <taxon>Tracheophyta</taxon>
        <taxon>Spermatophyta</taxon>
        <taxon>Magnoliopsida</taxon>
        <taxon>eudicotyledons</taxon>
        <taxon>Gunneridae</taxon>
        <taxon>Pentapetalae</taxon>
        <taxon>asterids</taxon>
        <taxon>campanulids</taxon>
        <taxon>Asterales</taxon>
        <taxon>Asteraceae</taxon>
        <taxon>Carduoideae</taxon>
        <taxon>Cardueae</taxon>
        <taxon>Carduinae</taxon>
        <taxon>Cynara</taxon>
    </lineage>
</organism>
<accession>A0A103S386</accession>
<dbReference type="Pfam" id="PF05695">
    <property type="entry name" value="Ycf2"/>
    <property type="match status" value="1"/>
</dbReference>
<evidence type="ECO:0000313" key="3">
    <source>
        <dbReference type="Proteomes" id="UP000243975"/>
    </source>
</evidence>
<dbReference type="STRING" id="59895.A0A103S386"/>
<dbReference type="AlphaFoldDB" id="A0A103S386"/>
<gene>
    <name evidence="2" type="ORF">Ccrd_026199</name>
</gene>
<comment type="caution">
    <text evidence="2">The sequence shown here is derived from an EMBL/GenBank/DDBJ whole genome shotgun (WGS) entry which is preliminary data.</text>
</comment>
<feature type="non-terminal residue" evidence="2">
    <location>
        <position position="1"/>
    </location>
</feature>
<dbReference type="EMBL" id="LEKV01007627">
    <property type="protein sequence ID" value="KVG78744.1"/>
    <property type="molecule type" value="Genomic_DNA"/>
</dbReference>
<dbReference type="InterPro" id="IPR056777">
    <property type="entry name" value="Ycf2_N"/>
</dbReference>
<name>A0A103S386_CYNCS</name>
<protein>
    <submittedName>
        <fullName evidence="2">Uncharacterized protein family Ycf2</fullName>
    </submittedName>
</protein>
<sequence length="120" mass="14126">IPGPNLIQWDLSFTFSSTKNVRNVLSNIQYDSTRSSFVQIITYLQNIVSIHTISSYLGCDMVPKDESDMDISNKISFLKKNPFFDLFHLFHDQNRGGYTLHHILDQKKDFKKWQIYSLYQ</sequence>
<keyword evidence="3" id="KW-1185">Reference proteome</keyword>